<gene>
    <name evidence="1" type="ORF">VitviT2T_004638</name>
</gene>
<evidence type="ECO:0000313" key="2">
    <source>
        <dbReference type="Proteomes" id="UP001227230"/>
    </source>
</evidence>
<dbReference type="EMBL" id="CP126651">
    <property type="protein sequence ID" value="WJZ85076.1"/>
    <property type="molecule type" value="Genomic_DNA"/>
</dbReference>
<evidence type="ECO:0000313" key="1">
    <source>
        <dbReference type="EMBL" id="WJZ85076.1"/>
    </source>
</evidence>
<accession>A0ABY9BRN2</accession>
<keyword evidence="2" id="KW-1185">Reference proteome</keyword>
<name>A0ABY9BRN2_VITVI</name>
<reference evidence="1 2" key="1">
    <citation type="journal article" date="2023" name="Hortic Res">
        <title>The complete reference genome for grapevine (Vitis vinifera L.) genetics and breeding.</title>
        <authorList>
            <person name="Shi X."/>
            <person name="Cao S."/>
            <person name="Wang X."/>
            <person name="Huang S."/>
            <person name="Wang Y."/>
            <person name="Liu Z."/>
            <person name="Liu W."/>
            <person name="Leng X."/>
            <person name="Peng Y."/>
            <person name="Wang N."/>
            <person name="Wang Y."/>
            <person name="Ma Z."/>
            <person name="Xu X."/>
            <person name="Zhang F."/>
            <person name="Xue H."/>
            <person name="Zhong H."/>
            <person name="Wang Y."/>
            <person name="Zhang K."/>
            <person name="Velt A."/>
            <person name="Avia K."/>
            <person name="Holtgrawe D."/>
            <person name="Grimplet J."/>
            <person name="Matus J.T."/>
            <person name="Ware D."/>
            <person name="Wu X."/>
            <person name="Wang H."/>
            <person name="Liu C."/>
            <person name="Fang Y."/>
            <person name="Rustenholz C."/>
            <person name="Cheng Z."/>
            <person name="Xiao H."/>
            <person name="Zhou Y."/>
        </authorList>
    </citation>
    <scope>NUCLEOTIDE SEQUENCE [LARGE SCALE GENOMIC DNA]</scope>
    <source>
        <strain evidence="2">cv. Pinot noir / PN40024</strain>
        <tissue evidence="1">Leaf</tissue>
    </source>
</reference>
<protein>
    <submittedName>
        <fullName evidence="1">Uncharacterized protein</fullName>
    </submittedName>
</protein>
<proteinExistence type="predicted"/>
<organism evidence="1 2">
    <name type="scientific">Vitis vinifera</name>
    <name type="common">Grape</name>
    <dbReference type="NCBI Taxonomy" id="29760"/>
    <lineage>
        <taxon>Eukaryota</taxon>
        <taxon>Viridiplantae</taxon>
        <taxon>Streptophyta</taxon>
        <taxon>Embryophyta</taxon>
        <taxon>Tracheophyta</taxon>
        <taxon>Spermatophyta</taxon>
        <taxon>Magnoliopsida</taxon>
        <taxon>eudicotyledons</taxon>
        <taxon>Gunneridae</taxon>
        <taxon>Pentapetalae</taxon>
        <taxon>rosids</taxon>
        <taxon>Vitales</taxon>
        <taxon>Vitaceae</taxon>
        <taxon>Viteae</taxon>
        <taxon>Vitis</taxon>
    </lineage>
</organism>
<sequence>MASTCFALQVNGSADKLSISHNFGHLKTSLSDTVKKPVLKESQKMSLRVDIFKTIRNTSRRMLDAFVDSVFQFIDQQLFPSQKNFAPVDEIGEAVQVVCSEGRFPVGIYIRNGMRLVVQFTQL</sequence>
<dbReference type="Proteomes" id="UP001227230">
    <property type="component" value="Chromosome 4"/>
</dbReference>